<feature type="region of interest" description="Disordered" evidence="1">
    <location>
        <begin position="55"/>
        <end position="75"/>
    </location>
</feature>
<keyword evidence="3" id="KW-1185">Reference proteome</keyword>
<protein>
    <submittedName>
        <fullName evidence="2">Uncharacterized protein</fullName>
    </submittedName>
</protein>
<dbReference type="Proteomes" id="UP000266841">
    <property type="component" value="Unassembled WGS sequence"/>
</dbReference>
<organism evidence="2 3">
    <name type="scientific">Thalassiosira oceanica</name>
    <name type="common">Marine diatom</name>
    <dbReference type="NCBI Taxonomy" id="159749"/>
    <lineage>
        <taxon>Eukaryota</taxon>
        <taxon>Sar</taxon>
        <taxon>Stramenopiles</taxon>
        <taxon>Ochrophyta</taxon>
        <taxon>Bacillariophyta</taxon>
        <taxon>Coscinodiscophyceae</taxon>
        <taxon>Thalassiosirophycidae</taxon>
        <taxon>Thalassiosirales</taxon>
        <taxon>Thalassiosiraceae</taxon>
        <taxon>Thalassiosira</taxon>
    </lineage>
</organism>
<name>K0RQX0_THAOC</name>
<proteinExistence type="predicted"/>
<evidence type="ECO:0000313" key="3">
    <source>
        <dbReference type="Proteomes" id="UP000266841"/>
    </source>
</evidence>
<dbReference type="AlphaFoldDB" id="K0RQX0"/>
<reference evidence="2 3" key="1">
    <citation type="journal article" date="2012" name="Genome Biol.">
        <title>Genome and low-iron response of an oceanic diatom adapted to chronic iron limitation.</title>
        <authorList>
            <person name="Lommer M."/>
            <person name="Specht M."/>
            <person name="Roy A.S."/>
            <person name="Kraemer L."/>
            <person name="Andreson R."/>
            <person name="Gutowska M.A."/>
            <person name="Wolf J."/>
            <person name="Bergner S.V."/>
            <person name="Schilhabel M.B."/>
            <person name="Klostermeier U.C."/>
            <person name="Beiko R.G."/>
            <person name="Rosenstiel P."/>
            <person name="Hippler M."/>
            <person name="Laroche J."/>
        </authorList>
    </citation>
    <scope>NUCLEOTIDE SEQUENCE [LARGE SCALE GENOMIC DNA]</scope>
    <source>
        <strain evidence="2 3">CCMP1005</strain>
    </source>
</reference>
<comment type="caution">
    <text evidence="2">The sequence shown here is derived from an EMBL/GenBank/DDBJ whole genome shotgun (WGS) entry which is preliminary data.</text>
</comment>
<gene>
    <name evidence="2" type="ORF">THAOC_24015</name>
</gene>
<sequence>MITKHKDDAAAYKWIAGHTKQLASAHLHFDLGVPSSVVTLFRFHFELEDMSIAPLDEPGPASPGYLVHGGGGGNG</sequence>
<dbReference type="EMBL" id="AGNL01032288">
    <property type="protein sequence ID" value="EJK56153.1"/>
    <property type="molecule type" value="Genomic_DNA"/>
</dbReference>
<evidence type="ECO:0000313" key="2">
    <source>
        <dbReference type="EMBL" id="EJK56153.1"/>
    </source>
</evidence>
<accession>K0RQX0</accession>
<evidence type="ECO:0000256" key="1">
    <source>
        <dbReference type="SAM" id="MobiDB-lite"/>
    </source>
</evidence>